<dbReference type="InParanoid" id="A0A1X7UV05"/>
<proteinExistence type="predicted"/>
<comment type="pathway">
    <text evidence="3 8">Protein modification; protein ubiquitination.</text>
</comment>
<dbReference type="SUPFAM" id="SSF56204">
    <property type="entry name" value="Hect, E3 ligase catalytic domain"/>
    <property type="match status" value="1"/>
</dbReference>
<dbReference type="EnsemblMetazoa" id="Aqu2.1.31354_001">
    <property type="protein sequence ID" value="Aqu2.1.31354_001"/>
    <property type="gene ID" value="Aqu2.1.31354"/>
</dbReference>
<evidence type="ECO:0000256" key="3">
    <source>
        <dbReference type="ARBA" id="ARBA00004906"/>
    </source>
</evidence>
<keyword evidence="4" id="KW-0963">Cytoplasm</keyword>
<dbReference type="PROSITE" id="PS50237">
    <property type="entry name" value="HECT"/>
    <property type="match status" value="1"/>
</dbReference>
<feature type="domain" description="WW" evidence="12">
    <location>
        <begin position="228"/>
        <end position="261"/>
    </location>
</feature>
<keyword evidence="6" id="KW-0677">Repeat</keyword>
<evidence type="ECO:0000256" key="2">
    <source>
        <dbReference type="ARBA" id="ARBA00004496"/>
    </source>
</evidence>
<evidence type="ECO:0000256" key="7">
    <source>
        <dbReference type="ARBA" id="ARBA00022786"/>
    </source>
</evidence>
<feature type="region of interest" description="Disordered" evidence="10">
    <location>
        <begin position="267"/>
        <end position="478"/>
    </location>
</feature>
<dbReference type="GO" id="GO:0006511">
    <property type="term" value="P:ubiquitin-dependent protein catabolic process"/>
    <property type="evidence" value="ECO:0007669"/>
    <property type="project" value="InterPro"/>
</dbReference>
<dbReference type="InterPro" id="IPR036020">
    <property type="entry name" value="WW_dom_sf"/>
</dbReference>
<dbReference type="SMART" id="SM00239">
    <property type="entry name" value="C2"/>
    <property type="match status" value="1"/>
</dbReference>
<dbReference type="eggNOG" id="KOG0940">
    <property type="taxonomic scope" value="Eukaryota"/>
</dbReference>
<evidence type="ECO:0000256" key="10">
    <source>
        <dbReference type="SAM" id="MobiDB-lite"/>
    </source>
</evidence>
<reference evidence="14" key="1">
    <citation type="submission" date="2017-05" db="UniProtKB">
        <authorList>
            <consortium name="EnsemblMetazoa"/>
        </authorList>
    </citation>
    <scope>IDENTIFICATION</scope>
</reference>
<feature type="compositionally biased region" description="Polar residues" evidence="10">
    <location>
        <begin position="426"/>
        <end position="436"/>
    </location>
</feature>
<dbReference type="InterPro" id="IPR035892">
    <property type="entry name" value="C2_domain_sf"/>
</dbReference>
<sequence length="792" mass="89096">MAARGGSEPLMLHVFIMSSQNLMKKDLFGMCDPYVKVTLRRGKKTKSKQTKTRHKTRNPEWSEKLEFPDINLEHDIVLFEVFDANRLTRDNFLGRVIIKLSQYPIERQKVDITQPIVRPHSFDLRGRSAKSRVSGSIKLKLLFHNNPLPSSGGSSSSISSSAGPPLPPRGRIRSSSGNLPRQQNIGQLVQGAAGPVTASVSPNSLALSRQSTVQGDGWTMEEREEDEPPLPPGWEARQDANGRTFYVDHANRHTQWVRPVAGHVPDISAQRRIERDRRFQQTMRRRIPTSDNGSSTPLGSMRSITPSPTPSPRSIAPSQGSPGRPVSAADSLSQRLSTASLSGTDDLPPGWEMRTAENGRQFYVDHNTRTTHWTRPRQRALSTTPAVSPGPRPSADETPPPLPPPRQSIRPQSSIQSTPPPRASITPATQALNTPMQVPVTPTSNGGNGRGGGGTPGGGTPGTPGGSRPRTEDLGDLPPGWELRILPDGRNFFIDHNTHSTQWEDPRLVKTSAKQSKLTYDRNYKMKYDSFQKALAQKRPEGLPRQIEIPVRRDHLFEDSHRKIMTIKNKDHLKARLYIKFPNETGLDYGGLAREWFFLLSHEMFNPYYGLFEYSASDNYTLQVNPDSGMINENHLDYFRFIGRIFGLAIYHKKLIDAFFVRPFYKVILGRPVVLADMEAVDTEFYNSVKYILDNDPEPLCLTFTASREFLGQVEEIELKPNGGDIDVVEDNKKEYVRLLMKWRFEDRCAKQMDAIKKGISDIFPLQMLKVFDEREIEMSLPLPNKASMLTH</sequence>
<dbReference type="PROSITE" id="PS01159">
    <property type="entry name" value="WW_DOMAIN_1"/>
    <property type="match status" value="2"/>
</dbReference>
<dbReference type="InterPro" id="IPR035983">
    <property type="entry name" value="Hect_E3_ubiquitin_ligase"/>
</dbReference>
<keyword evidence="5 8" id="KW-0808">Transferase</keyword>
<feature type="domain" description="C2" evidence="11">
    <location>
        <begin position="1"/>
        <end position="114"/>
    </location>
</feature>
<dbReference type="PIRSF" id="PIRSF001569">
    <property type="entry name" value="E3_ub_ligase_SMURF1"/>
    <property type="match status" value="1"/>
</dbReference>
<dbReference type="STRING" id="400682.A0A1X7UV05"/>
<feature type="compositionally biased region" description="Polar residues" evidence="10">
    <location>
        <begin position="289"/>
        <end position="298"/>
    </location>
</feature>
<evidence type="ECO:0000256" key="8">
    <source>
        <dbReference type="PIRNR" id="PIRNR001569"/>
    </source>
</evidence>
<feature type="compositionally biased region" description="Low complexity" evidence="10">
    <location>
        <begin position="148"/>
        <end position="163"/>
    </location>
</feature>
<dbReference type="OrthoDB" id="423283at2759"/>
<dbReference type="Pfam" id="PF00632">
    <property type="entry name" value="HECT"/>
    <property type="match status" value="1"/>
</dbReference>
<dbReference type="CDD" id="cd00201">
    <property type="entry name" value="WW"/>
    <property type="match status" value="3"/>
</dbReference>
<dbReference type="UniPathway" id="UPA00143"/>
<evidence type="ECO:0000256" key="1">
    <source>
        <dbReference type="ARBA" id="ARBA00000885"/>
    </source>
</evidence>
<comment type="catalytic activity">
    <reaction evidence="1 8">
        <text>S-ubiquitinyl-[E2 ubiquitin-conjugating enzyme]-L-cysteine + [acceptor protein]-L-lysine = [E2 ubiquitin-conjugating enzyme]-L-cysteine + N(6)-ubiquitinyl-[acceptor protein]-L-lysine.</text>
        <dbReference type="EC" id="2.3.2.26"/>
    </reaction>
</comment>
<protein>
    <recommendedName>
        <fullName evidence="8">E3 ubiquitin-protein ligase</fullName>
        <ecNumber evidence="8">2.3.2.26</ecNumber>
    </recommendedName>
</protein>
<feature type="compositionally biased region" description="Basic and acidic residues" evidence="10">
    <location>
        <begin position="269"/>
        <end position="279"/>
    </location>
</feature>
<keyword evidence="7 8" id="KW-0833">Ubl conjugation pathway</keyword>
<dbReference type="Pfam" id="PF00397">
    <property type="entry name" value="WW"/>
    <property type="match status" value="3"/>
</dbReference>
<dbReference type="SMART" id="SM00456">
    <property type="entry name" value="WW"/>
    <property type="match status" value="3"/>
</dbReference>
<dbReference type="Gene3D" id="3.90.1750.10">
    <property type="entry name" value="Hect, E3 ligase catalytic domains"/>
    <property type="match status" value="1"/>
</dbReference>
<evidence type="ECO:0000259" key="13">
    <source>
        <dbReference type="PROSITE" id="PS50237"/>
    </source>
</evidence>
<evidence type="ECO:0000256" key="9">
    <source>
        <dbReference type="PROSITE-ProRule" id="PRU00104"/>
    </source>
</evidence>
<dbReference type="InterPro" id="IPR000569">
    <property type="entry name" value="HECT_dom"/>
</dbReference>
<feature type="compositionally biased region" description="Polar residues" evidence="10">
    <location>
        <begin position="173"/>
        <end position="187"/>
    </location>
</feature>
<comment type="caution">
    <text evidence="9">Lacks conserved residue(s) required for the propagation of feature annotation.</text>
</comment>
<feature type="compositionally biased region" description="Low complexity" evidence="10">
    <location>
        <begin position="407"/>
        <end position="417"/>
    </location>
</feature>
<dbReference type="Gene3D" id="2.60.40.150">
    <property type="entry name" value="C2 domain"/>
    <property type="match status" value="1"/>
</dbReference>
<dbReference type="InterPro" id="IPR000008">
    <property type="entry name" value="C2_dom"/>
</dbReference>
<feature type="compositionally biased region" description="Pro residues" evidence="10">
    <location>
        <begin position="388"/>
        <end position="406"/>
    </location>
</feature>
<dbReference type="GO" id="GO:0061630">
    <property type="term" value="F:ubiquitin protein ligase activity"/>
    <property type="evidence" value="ECO:0007669"/>
    <property type="project" value="UniProtKB-EC"/>
</dbReference>
<dbReference type="SUPFAM" id="SSF49562">
    <property type="entry name" value="C2 domain (Calcium/lipid-binding domain, CaLB)"/>
    <property type="match status" value="1"/>
</dbReference>
<dbReference type="PROSITE" id="PS50004">
    <property type="entry name" value="C2"/>
    <property type="match status" value="1"/>
</dbReference>
<dbReference type="Gene3D" id="2.20.70.10">
    <property type="match status" value="2"/>
</dbReference>
<feature type="compositionally biased region" description="Gly residues" evidence="10">
    <location>
        <begin position="446"/>
        <end position="465"/>
    </location>
</feature>
<dbReference type="Pfam" id="PF00168">
    <property type="entry name" value="C2"/>
    <property type="match status" value="1"/>
</dbReference>
<feature type="domain" description="WW" evidence="12">
    <location>
        <begin position="475"/>
        <end position="508"/>
    </location>
</feature>
<feature type="compositionally biased region" description="Polar residues" evidence="10">
    <location>
        <begin position="330"/>
        <end position="343"/>
    </location>
</feature>
<evidence type="ECO:0000259" key="12">
    <source>
        <dbReference type="PROSITE" id="PS50020"/>
    </source>
</evidence>
<feature type="region of interest" description="Disordered" evidence="10">
    <location>
        <begin position="148"/>
        <end position="238"/>
    </location>
</feature>
<dbReference type="SUPFAM" id="SSF51045">
    <property type="entry name" value="WW domain"/>
    <property type="match status" value="3"/>
</dbReference>
<dbReference type="Gene3D" id="3.30.2160.10">
    <property type="entry name" value="Hect, E3 ligase catalytic domain"/>
    <property type="match status" value="1"/>
</dbReference>
<name>A0A1X7UV05_AMPQE</name>
<evidence type="ECO:0000313" key="14">
    <source>
        <dbReference type="EnsemblMetazoa" id="Aqu2.1.31354_001"/>
    </source>
</evidence>
<feature type="domain" description="WW" evidence="12">
    <location>
        <begin position="345"/>
        <end position="378"/>
    </location>
</feature>
<dbReference type="InterPro" id="IPR024928">
    <property type="entry name" value="E3_ub_ligase_SMURF1"/>
</dbReference>
<evidence type="ECO:0000256" key="6">
    <source>
        <dbReference type="ARBA" id="ARBA00022737"/>
    </source>
</evidence>
<comment type="subcellular location">
    <subcellularLocation>
        <location evidence="2">Cytoplasm</location>
    </subcellularLocation>
</comment>
<feature type="compositionally biased region" description="Polar residues" evidence="10">
    <location>
        <begin position="198"/>
        <end position="214"/>
    </location>
</feature>
<feature type="compositionally biased region" description="Low complexity" evidence="10">
    <location>
        <begin position="302"/>
        <end position="318"/>
    </location>
</feature>
<evidence type="ECO:0000256" key="4">
    <source>
        <dbReference type="ARBA" id="ARBA00022490"/>
    </source>
</evidence>
<evidence type="ECO:0000259" key="11">
    <source>
        <dbReference type="PROSITE" id="PS50004"/>
    </source>
</evidence>
<dbReference type="InterPro" id="IPR050409">
    <property type="entry name" value="E3_ubiq-protein_ligase"/>
</dbReference>
<dbReference type="InterPro" id="IPR001202">
    <property type="entry name" value="WW_dom"/>
</dbReference>
<evidence type="ECO:0000256" key="5">
    <source>
        <dbReference type="ARBA" id="ARBA00022679"/>
    </source>
</evidence>
<dbReference type="EC" id="2.3.2.26" evidence="8"/>
<dbReference type="PANTHER" id="PTHR11254:SF440">
    <property type="entry name" value="E3 UBIQUITIN-PROTEIN LIGASE NEDD-4"/>
    <property type="match status" value="1"/>
</dbReference>
<dbReference type="GO" id="GO:0005737">
    <property type="term" value="C:cytoplasm"/>
    <property type="evidence" value="ECO:0007669"/>
    <property type="project" value="UniProtKB-SubCell"/>
</dbReference>
<dbReference type="AlphaFoldDB" id="A0A1X7UV05"/>
<dbReference type="FunFam" id="3.90.1750.10:FF:000001">
    <property type="entry name" value="E3 ubiquitin-protein ligase NEDD4-like"/>
    <property type="match status" value="1"/>
</dbReference>
<accession>A0A1X7UV05</accession>
<organism evidence="14">
    <name type="scientific">Amphimedon queenslandica</name>
    <name type="common">Sponge</name>
    <dbReference type="NCBI Taxonomy" id="400682"/>
    <lineage>
        <taxon>Eukaryota</taxon>
        <taxon>Metazoa</taxon>
        <taxon>Porifera</taxon>
        <taxon>Demospongiae</taxon>
        <taxon>Heteroscleromorpha</taxon>
        <taxon>Haplosclerida</taxon>
        <taxon>Niphatidae</taxon>
        <taxon>Amphimedon</taxon>
    </lineage>
</organism>
<dbReference type="SMART" id="SM00119">
    <property type="entry name" value="HECTc"/>
    <property type="match status" value="1"/>
</dbReference>
<feature type="domain" description="HECT" evidence="13">
    <location>
        <begin position="569"/>
        <end position="779"/>
    </location>
</feature>
<dbReference type="GO" id="GO:0016567">
    <property type="term" value="P:protein ubiquitination"/>
    <property type="evidence" value="ECO:0007669"/>
    <property type="project" value="UniProtKB-UniPathway"/>
</dbReference>
<dbReference type="FunFam" id="3.30.2160.10:FF:000001">
    <property type="entry name" value="E3 ubiquitin-protein ligase NEDD4-like"/>
    <property type="match status" value="1"/>
</dbReference>
<dbReference type="PANTHER" id="PTHR11254">
    <property type="entry name" value="HECT DOMAIN UBIQUITIN-PROTEIN LIGASE"/>
    <property type="match status" value="1"/>
</dbReference>
<dbReference type="PROSITE" id="PS50020">
    <property type="entry name" value="WW_DOMAIN_2"/>
    <property type="match status" value="3"/>
</dbReference>